<dbReference type="SFLD" id="SFLDG01067">
    <property type="entry name" value="SPASM/twitch_domain_containing"/>
    <property type="match status" value="1"/>
</dbReference>
<evidence type="ECO:0000256" key="6">
    <source>
        <dbReference type="ARBA" id="ARBA00023004"/>
    </source>
</evidence>
<comment type="caution">
    <text evidence="12">The sequence shown here is derived from an EMBL/GenBank/DDBJ whole genome shotgun (WGS) entry which is preliminary data.</text>
</comment>
<dbReference type="CDD" id="cd01335">
    <property type="entry name" value="Radical_SAM"/>
    <property type="match status" value="1"/>
</dbReference>
<evidence type="ECO:0000256" key="7">
    <source>
        <dbReference type="ARBA" id="ARBA00023014"/>
    </source>
</evidence>
<keyword evidence="4" id="KW-0479">Metal-binding</keyword>
<evidence type="ECO:0000259" key="11">
    <source>
        <dbReference type="PROSITE" id="PS51918"/>
    </source>
</evidence>
<evidence type="ECO:0000256" key="2">
    <source>
        <dbReference type="ARBA" id="ARBA00022485"/>
    </source>
</evidence>
<accession>A0ABS1BNN0</accession>
<organism evidence="12 13">
    <name type="scientific">Pedobacter segetis</name>
    <dbReference type="NCBI Taxonomy" id="2793069"/>
    <lineage>
        <taxon>Bacteria</taxon>
        <taxon>Pseudomonadati</taxon>
        <taxon>Bacteroidota</taxon>
        <taxon>Sphingobacteriia</taxon>
        <taxon>Sphingobacteriales</taxon>
        <taxon>Sphingobacteriaceae</taxon>
        <taxon>Pedobacter</taxon>
    </lineage>
</organism>
<dbReference type="SFLD" id="SFLDS00029">
    <property type="entry name" value="Radical_SAM"/>
    <property type="match status" value="1"/>
</dbReference>
<keyword evidence="10" id="KW-0456">Lyase</keyword>
<protein>
    <submittedName>
        <fullName evidence="12">Radical SAM protein</fullName>
    </submittedName>
</protein>
<gene>
    <name evidence="12" type="ORF">I5M32_15985</name>
</gene>
<dbReference type="InterPro" id="IPR040064">
    <property type="entry name" value="MoaA-like"/>
</dbReference>
<name>A0ABS1BNN0_9SPHI</name>
<evidence type="ECO:0000313" key="12">
    <source>
        <dbReference type="EMBL" id="MBK0384466.1"/>
    </source>
</evidence>
<dbReference type="Pfam" id="PF06463">
    <property type="entry name" value="Mob_synth_C"/>
    <property type="match status" value="1"/>
</dbReference>
<keyword evidence="6" id="KW-0408">Iron</keyword>
<dbReference type="Proteomes" id="UP000660024">
    <property type="component" value="Unassembled WGS sequence"/>
</dbReference>
<dbReference type="Gene3D" id="3.20.20.70">
    <property type="entry name" value="Aldolase class I"/>
    <property type="match status" value="1"/>
</dbReference>
<reference evidence="12 13" key="1">
    <citation type="submission" date="2020-12" db="EMBL/GenBank/DDBJ databases">
        <title>Bacterial novel species Pedobacter sp. SD-b isolated from soil.</title>
        <authorList>
            <person name="Jung H.-Y."/>
        </authorList>
    </citation>
    <scope>NUCLEOTIDE SEQUENCE [LARGE SCALE GENOMIC DNA]</scope>
    <source>
        <strain evidence="12 13">SD-b</strain>
    </source>
</reference>
<keyword evidence="13" id="KW-1185">Reference proteome</keyword>
<dbReference type="Pfam" id="PF04055">
    <property type="entry name" value="Radical_SAM"/>
    <property type="match status" value="1"/>
</dbReference>
<evidence type="ECO:0000256" key="9">
    <source>
        <dbReference type="ARBA" id="ARBA00023150"/>
    </source>
</evidence>
<dbReference type="InterPro" id="IPR010505">
    <property type="entry name" value="MoaA_twitch"/>
</dbReference>
<sequence length="316" mass="35470">MIMISDHSGRTFKNLRISLLSACNFACVYCTDDNAALPFSKTDGLSISNLLNQVSKLHHHLNLNSVRLTGGEPLLYPDLGELIKGLSTIGIKEIKMTSNGFLLEKQVQKLAALGLKEINISLDAATEAAFFKMTRRDKFENVKQGIDAALKAGLKVKLNAVIMKGKNDDQIMPLFNFARERNIIIRFLEVMRMGHLHQHQDDYLITQQDILDKIGMYHQFLPLPRKPSATANYWETKDGFTFGIIANSSQPFCQDCDRLRLDHKGNIYGCLSENEPIEISKAVSDNDFEQYLRNALSQKQAVKFTGSKLSMLNIGG</sequence>
<keyword evidence="5" id="KW-0547">Nucleotide-binding</keyword>
<dbReference type="InterPro" id="IPR013785">
    <property type="entry name" value="Aldolase_TIM"/>
</dbReference>
<evidence type="ECO:0000256" key="4">
    <source>
        <dbReference type="ARBA" id="ARBA00022723"/>
    </source>
</evidence>
<evidence type="ECO:0000313" key="13">
    <source>
        <dbReference type="Proteomes" id="UP000660024"/>
    </source>
</evidence>
<dbReference type="SUPFAM" id="SSF102114">
    <property type="entry name" value="Radical SAM enzymes"/>
    <property type="match status" value="1"/>
</dbReference>
<dbReference type="SMART" id="SM00729">
    <property type="entry name" value="Elp3"/>
    <property type="match status" value="1"/>
</dbReference>
<evidence type="ECO:0000256" key="5">
    <source>
        <dbReference type="ARBA" id="ARBA00022741"/>
    </source>
</evidence>
<evidence type="ECO:0000256" key="10">
    <source>
        <dbReference type="ARBA" id="ARBA00023239"/>
    </source>
</evidence>
<keyword evidence="8" id="KW-0342">GTP-binding</keyword>
<dbReference type="EMBL" id="JAEHFY010000034">
    <property type="protein sequence ID" value="MBK0384466.1"/>
    <property type="molecule type" value="Genomic_DNA"/>
</dbReference>
<evidence type="ECO:0000256" key="8">
    <source>
        <dbReference type="ARBA" id="ARBA00023134"/>
    </source>
</evidence>
<dbReference type="SFLD" id="SFLDG01386">
    <property type="entry name" value="main_SPASM_domain-containing"/>
    <property type="match status" value="1"/>
</dbReference>
<dbReference type="PANTHER" id="PTHR22960:SF0">
    <property type="entry name" value="MOLYBDENUM COFACTOR BIOSYNTHESIS PROTEIN 1"/>
    <property type="match status" value="1"/>
</dbReference>
<dbReference type="InterPro" id="IPR007197">
    <property type="entry name" value="rSAM"/>
</dbReference>
<proteinExistence type="predicted"/>
<dbReference type="PROSITE" id="PS51918">
    <property type="entry name" value="RADICAL_SAM"/>
    <property type="match status" value="1"/>
</dbReference>
<comment type="cofactor">
    <cofactor evidence="1">
        <name>[4Fe-4S] cluster</name>
        <dbReference type="ChEBI" id="CHEBI:49883"/>
    </cofactor>
</comment>
<evidence type="ECO:0000256" key="1">
    <source>
        <dbReference type="ARBA" id="ARBA00001966"/>
    </source>
</evidence>
<keyword evidence="7" id="KW-0411">Iron-sulfur</keyword>
<dbReference type="SFLD" id="SFLDG01383">
    <property type="entry name" value="cyclic_pyranopterin_phosphate"/>
    <property type="match status" value="1"/>
</dbReference>
<dbReference type="PANTHER" id="PTHR22960">
    <property type="entry name" value="MOLYBDOPTERIN COFACTOR SYNTHESIS PROTEIN A"/>
    <property type="match status" value="1"/>
</dbReference>
<dbReference type="InterPro" id="IPR058240">
    <property type="entry name" value="rSAM_sf"/>
</dbReference>
<evidence type="ECO:0000256" key="3">
    <source>
        <dbReference type="ARBA" id="ARBA00022691"/>
    </source>
</evidence>
<dbReference type="InterPro" id="IPR006638">
    <property type="entry name" value="Elp3/MiaA/NifB-like_rSAM"/>
</dbReference>
<dbReference type="InterPro" id="IPR050105">
    <property type="entry name" value="MoCo_biosynth_MoaA/MoaC"/>
</dbReference>
<feature type="domain" description="Radical SAM core" evidence="11">
    <location>
        <begin position="7"/>
        <end position="221"/>
    </location>
</feature>
<keyword evidence="2" id="KW-0004">4Fe-4S</keyword>
<keyword evidence="3" id="KW-0949">S-adenosyl-L-methionine</keyword>
<keyword evidence="9" id="KW-0501">Molybdenum cofactor biosynthesis</keyword>